<dbReference type="EMBL" id="CBXF010000154">
    <property type="protein sequence ID" value="CDL85732.1"/>
    <property type="molecule type" value="Genomic_DNA"/>
</dbReference>
<dbReference type="Proteomes" id="UP000019202">
    <property type="component" value="Unassembled WGS sequence"/>
</dbReference>
<evidence type="ECO:0000313" key="1">
    <source>
        <dbReference type="EMBL" id="CDL85732.1"/>
    </source>
</evidence>
<protein>
    <submittedName>
        <fullName evidence="1">Uncharacterized protein</fullName>
    </submittedName>
</protein>
<organism evidence="1 2">
    <name type="scientific">Xenorhabdus szentirmaii DSM 16338</name>
    <dbReference type="NCBI Taxonomy" id="1427518"/>
    <lineage>
        <taxon>Bacteria</taxon>
        <taxon>Pseudomonadati</taxon>
        <taxon>Pseudomonadota</taxon>
        <taxon>Gammaproteobacteria</taxon>
        <taxon>Enterobacterales</taxon>
        <taxon>Morganellaceae</taxon>
        <taxon>Xenorhabdus</taxon>
    </lineage>
</organism>
<gene>
    <name evidence="1" type="ORF">XSR1_90071</name>
</gene>
<comment type="caution">
    <text evidence="1">The sequence shown here is derived from an EMBL/GenBank/DDBJ whole genome shotgun (WGS) entry which is preliminary data.</text>
</comment>
<proteinExistence type="predicted"/>
<dbReference type="AlphaFoldDB" id="W1J4N9"/>
<name>W1J4N9_9GAMM</name>
<reference evidence="1" key="1">
    <citation type="submission" date="2013-11" db="EMBL/GenBank/DDBJ databases">
        <title>Draft genome sequence and annotation of the entomopathogenic bacteria, Xenorhabdus cabanillasi strain JM26 and Xenorhabdus szentirmai strain DSM 16338.</title>
        <authorList>
            <person name="Gualtieri M."/>
            <person name="Ogier J.C."/>
            <person name="Pages S."/>
            <person name="Givaudan A."/>
            <person name="Gaudriault S."/>
        </authorList>
    </citation>
    <scope>NUCLEOTIDE SEQUENCE [LARGE SCALE GENOMIC DNA]</scope>
    <source>
        <strain evidence="1">DSM 16338</strain>
    </source>
</reference>
<accession>W1J4N9</accession>
<sequence length="55" mass="6127">MLTELLKERKSAGLLALALFSYPAGLSESSPDIQNNLLIKHLLSYSNRSIMPPHF</sequence>
<keyword evidence="2" id="KW-1185">Reference proteome</keyword>
<evidence type="ECO:0000313" key="2">
    <source>
        <dbReference type="Proteomes" id="UP000019202"/>
    </source>
</evidence>